<reference evidence="4" key="1">
    <citation type="submission" date="2022-11" db="EMBL/GenBank/DDBJ databases">
        <title>Centuries of genome instability and evolution in soft-shell clam transmissible cancer (bioRxiv).</title>
        <authorList>
            <person name="Hart S.F.M."/>
            <person name="Yonemitsu M.A."/>
            <person name="Giersch R.M."/>
            <person name="Beal B.F."/>
            <person name="Arriagada G."/>
            <person name="Davis B.W."/>
            <person name="Ostrander E.A."/>
            <person name="Goff S.P."/>
            <person name="Metzger M.J."/>
        </authorList>
    </citation>
    <scope>NUCLEOTIDE SEQUENCE</scope>
    <source>
        <strain evidence="4">MELC-2E11</strain>
        <tissue evidence="4">Siphon/mantle</tissue>
    </source>
</reference>
<dbReference type="EMBL" id="CP111023">
    <property type="protein sequence ID" value="WAR20737.1"/>
    <property type="molecule type" value="Genomic_DNA"/>
</dbReference>
<dbReference type="Proteomes" id="UP001164746">
    <property type="component" value="Chromosome 12"/>
</dbReference>
<evidence type="ECO:0000256" key="1">
    <source>
        <dbReference type="PROSITE-ProRule" id="PRU00042"/>
    </source>
</evidence>
<feature type="region of interest" description="Disordered" evidence="2">
    <location>
        <begin position="225"/>
        <end position="257"/>
    </location>
</feature>
<dbReference type="PROSITE" id="PS00028">
    <property type="entry name" value="ZINC_FINGER_C2H2_1"/>
    <property type="match status" value="2"/>
</dbReference>
<dbReference type="PROSITE" id="PS50157">
    <property type="entry name" value="ZINC_FINGER_C2H2_2"/>
    <property type="match status" value="1"/>
</dbReference>
<gene>
    <name evidence="4" type="ORF">MAR_014711</name>
</gene>
<keyword evidence="1" id="KW-0479">Metal-binding</keyword>
<dbReference type="SMART" id="SM00355">
    <property type="entry name" value="ZnF_C2H2"/>
    <property type="match status" value="2"/>
</dbReference>
<dbReference type="InterPro" id="IPR036236">
    <property type="entry name" value="Znf_C2H2_sf"/>
</dbReference>
<feature type="domain" description="C2H2-type" evidence="3">
    <location>
        <begin position="284"/>
        <end position="313"/>
    </location>
</feature>
<evidence type="ECO:0000313" key="5">
    <source>
        <dbReference type="Proteomes" id="UP001164746"/>
    </source>
</evidence>
<evidence type="ECO:0000259" key="3">
    <source>
        <dbReference type="PROSITE" id="PS50157"/>
    </source>
</evidence>
<sequence length="375" mass="42275">MGDELALERRVVRSELNELSTLLNKAGDECFIVTACVYDETPHLLGSIKGTDFVESKSLIVKTEFLQYLNESNLDASKVGGKHVEMSTPNVSFAQHSRPTDGNRSSQSVVPVKVKNVSDNVKVNTKRTNIDDQIKESPSLLLGKAISNEGTPRKANFDHPVVPITPAFYDNDNDRWSSSDDEFQEVSENDLPDMNAFIGRTPIKLDQDATRSVQSPPKLWSALQKRKEACQELESPNQNKQNEDNGIRSNISAGENERATKTIAGTSDECKQGTYSNTLEIQIFTCVVKGCSKEFTTRWPLLHHYQSHTDRKLITCRECDEQFKSSTSANKHCQRAHYDIENLKPQYPTRRQLEDLEREIMAKNTDGIFNSETKN</sequence>
<dbReference type="SUPFAM" id="SSF57667">
    <property type="entry name" value="beta-beta-alpha zinc fingers"/>
    <property type="match status" value="1"/>
</dbReference>
<dbReference type="Gene3D" id="3.30.160.60">
    <property type="entry name" value="Classic Zinc Finger"/>
    <property type="match status" value="1"/>
</dbReference>
<keyword evidence="5" id="KW-1185">Reference proteome</keyword>
<accession>A0ABY7FF29</accession>
<keyword evidence="1" id="KW-0862">Zinc</keyword>
<dbReference type="InterPro" id="IPR013087">
    <property type="entry name" value="Znf_C2H2_type"/>
</dbReference>
<evidence type="ECO:0000256" key="2">
    <source>
        <dbReference type="SAM" id="MobiDB-lite"/>
    </source>
</evidence>
<keyword evidence="1" id="KW-0863">Zinc-finger</keyword>
<organism evidence="4 5">
    <name type="scientific">Mya arenaria</name>
    <name type="common">Soft-shell clam</name>
    <dbReference type="NCBI Taxonomy" id="6604"/>
    <lineage>
        <taxon>Eukaryota</taxon>
        <taxon>Metazoa</taxon>
        <taxon>Spiralia</taxon>
        <taxon>Lophotrochozoa</taxon>
        <taxon>Mollusca</taxon>
        <taxon>Bivalvia</taxon>
        <taxon>Autobranchia</taxon>
        <taxon>Heteroconchia</taxon>
        <taxon>Euheterodonta</taxon>
        <taxon>Imparidentia</taxon>
        <taxon>Neoheterodontei</taxon>
        <taxon>Myida</taxon>
        <taxon>Myoidea</taxon>
        <taxon>Myidae</taxon>
        <taxon>Mya</taxon>
    </lineage>
</organism>
<evidence type="ECO:0000313" key="4">
    <source>
        <dbReference type="EMBL" id="WAR20737.1"/>
    </source>
</evidence>
<proteinExistence type="predicted"/>
<protein>
    <recommendedName>
        <fullName evidence="3">C2H2-type domain-containing protein</fullName>
    </recommendedName>
</protein>
<name>A0ABY7FF29_MYAAR</name>